<reference evidence="2 3" key="1">
    <citation type="submission" date="2021-04" db="EMBL/GenBank/DDBJ databases">
        <authorList>
            <person name="Pira H."/>
            <person name="Risdian C."/>
            <person name="Wink J."/>
        </authorList>
    </citation>
    <scope>NUCLEOTIDE SEQUENCE [LARGE SCALE GENOMIC DNA]</scope>
    <source>
        <strain evidence="2 3">WHA3</strain>
    </source>
</reference>
<dbReference type="Proteomes" id="UP000722336">
    <property type="component" value="Unassembled WGS sequence"/>
</dbReference>
<feature type="region of interest" description="Disordered" evidence="1">
    <location>
        <begin position="19"/>
        <end position="43"/>
    </location>
</feature>
<accession>A0ABS6SB77</accession>
<proteinExistence type="predicted"/>
<name>A0ABS6SB77_9SPHN</name>
<dbReference type="EMBL" id="JAGSPA010000001">
    <property type="protein sequence ID" value="MBV7255610.1"/>
    <property type="molecule type" value="Genomic_DNA"/>
</dbReference>
<keyword evidence="3" id="KW-1185">Reference proteome</keyword>
<evidence type="ECO:0008006" key="4">
    <source>
        <dbReference type="Google" id="ProtNLM"/>
    </source>
</evidence>
<evidence type="ECO:0000313" key="3">
    <source>
        <dbReference type="Proteomes" id="UP000722336"/>
    </source>
</evidence>
<evidence type="ECO:0000313" key="2">
    <source>
        <dbReference type="EMBL" id="MBV7255610.1"/>
    </source>
</evidence>
<protein>
    <recommendedName>
        <fullName evidence="4">Lipoprotein</fullName>
    </recommendedName>
</protein>
<comment type="caution">
    <text evidence="2">The sequence shown here is derived from an EMBL/GenBank/DDBJ whole genome shotgun (WGS) entry which is preliminary data.</text>
</comment>
<gene>
    <name evidence="2" type="ORF">KCG44_02290</name>
</gene>
<dbReference type="RefSeq" id="WP_218443955.1">
    <property type="nucleotide sequence ID" value="NZ_JAGSPA010000001.1"/>
</dbReference>
<feature type="compositionally biased region" description="Polar residues" evidence="1">
    <location>
        <begin position="26"/>
        <end position="38"/>
    </location>
</feature>
<organism evidence="2 3">
    <name type="scientific">Pacificimonas pallii</name>
    <dbReference type="NCBI Taxonomy" id="2827236"/>
    <lineage>
        <taxon>Bacteria</taxon>
        <taxon>Pseudomonadati</taxon>
        <taxon>Pseudomonadota</taxon>
        <taxon>Alphaproteobacteria</taxon>
        <taxon>Sphingomonadales</taxon>
        <taxon>Sphingosinicellaceae</taxon>
        <taxon>Pacificimonas</taxon>
    </lineage>
</organism>
<evidence type="ECO:0000256" key="1">
    <source>
        <dbReference type="SAM" id="MobiDB-lite"/>
    </source>
</evidence>
<sequence length="285" mass="30821">MLKYLPLVFLCAACASEAENPDEAGPSQTPSYATQKSAPSPDYRALLDEPARSAGGWQVREASVPAPPDAKAIGETWIDRLEAREALLGYGLAGKGPDGPVNLIDTGLTEAEFTRWTAENGWQVPDHIRWSFVPEMNLPRVSEAAKAAIRVWPASTSRTGAQHEALFDGRVEMRDGCFFVGESGKPVDRLAWFHAEIGLDVDGEGFLILRNRVSGQTLARIGEDMNWGGPATAQIDPAAKRALLDACGPGEIYVAGSPEASERFLMQYPHLREDQVPPAAPSPQQ</sequence>